<evidence type="ECO:0000313" key="3">
    <source>
        <dbReference type="Proteomes" id="UP000638560"/>
    </source>
</evidence>
<reference evidence="2 3" key="1">
    <citation type="submission" date="2020-11" db="EMBL/GenBank/DDBJ databases">
        <title>A novel isolate from a Black sea contaminated sediment with potential to produce alkanes: Plantactinospora alkalitolerans sp. nov.</title>
        <authorList>
            <person name="Carro L."/>
            <person name="Veyisoglu A."/>
            <person name="Guven K."/>
            <person name="Schumann P."/>
            <person name="Klenk H.-P."/>
            <person name="Sahin N."/>
        </authorList>
    </citation>
    <scope>NUCLEOTIDE SEQUENCE [LARGE SCALE GENOMIC DNA]</scope>
    <source>
        <strain evidence="2 3">S1510</strain>
    </source>
</reference>
<sequence>MNSPFDECGAIRLSGSTPCVKRPGHENHPGDESHQPGDGSDPWRERPLRAPADPDRVEASVRADAVRITLPYTARATTGHPLVVEPAAPVRLRDRVVSAVSIGGRVFTAAGALDLSIAIRAAWRKKCSRTVSPVGEGRPIQVRPVNRSTAFVDGLPFALGDALLLAAAIAAAVHRPLKAVATARGRESDTPRLDKGYRPGITSVKSVVAAAGGST</sequence>
<evidence type="ECO:0000313" key="2">
    <source>
        <dbReference type="EMBL" id="MBF9135359.1"/>
    </source>
</evidence>
<keyword evidence="3" id="KW-1185">Reference proteome</keyword>
<feature type="compositionally biased region" description="Basic and acidic residues" evidence="1">
    <location>
        <begin position="23"/>
        <end position="58"/>
    </location>
</feature>
<dbReference type="EMBL" id="JADPUN010000422">
    <property type="protein sequence ID" value="MBF9135359.1"/>
    <property type="molecule type" value="Genomic_DNA"/>
</dbReference>
<dbReference type="RefSeq" id="WP_196206812.1">
    <property type="nucleotide sequence ID" value="NZ_JADPUN010000422.1"/>
</dbReference>
<evidence type="ECO:0000256" key="1">
    <source>
        <dbReference type="SAM" id="MobiDB-lite"/>
    </source>
</evidence>
<name>A0ABS0HAI3_9ACTN</name>
<feature type="region of interest" description="Disordered" evidence="1">
    <location>
        <begin position="1"/>
        <end position="58"/>
    </location>
</feature>
<proteinExistence type="predicted"/>
<gene>
    <name evidence="2" type="ORF">I0C86_41650</name>
</gene>
<organism evidence="2 3">
    <name type="scientific">Plantactinospora alkalitolerans</name>
    <dbReference type="NCBI Taxonomy" id="2789879"/>
    <lineage>
        <taxon>Bacteria</taxon>
        <taxon>Bacillati</taxon>
        <taxon>Actinomycetota</taxon>
        <taxon>Actinomycetes</taxon>
        <taxon>Micromonosporales</taxon>
        <taxon>Micromonosporaceae</taxon>
        <taxon>Plantactinospora</taxon>
    </lineage>
</organism>
<dbReference type="Proteomes" id="UP000638560">
    <property type="component" value="Unassembled WGS sequence"/>
</dbReference>
<accession>A0ABS0HAI3</accession>
<protein>
    <submittedName>
        <fullName evidence="2">Uncharacterized protein</fullName>
    </submittedName>
</protein>
<comment type="caution">
    <text evidence="2">The sequence shown here is derived from an EMBL/GenBank/DDBJ whole genome shotgun (WGS) entry which is preliminary data.</text>
</comment>